<evidence type="ECO:0000313" key="3">
    <source>
        <dbReference type="Proteomes" id="UP000053260"/>
    </source>
</evidence>
<proteinExistence type="predicted"/>
<dbReference type="NCBIfam" id="TIGR04276">
    <property type="entry name" value="FxsC_Cterm"/>
    <property type="match status" value="1"/>
</dbReference>
<sequence length="436" mass="48230">MGPLFYTSYASSTGDRGPVQRFHFDVQNEIYNVLGRHPTTEGRLKHAEPAPGPDPAVLDCRSLLVLYSADYLNDEQCATEWSVFRERMDRRLWQTGEPADSLVGVLWRAESLVLPRAVANTGQLLDDFGEGYQGPGVLGMQRDPGLRERYRTLVRRVAERLTRAGKTPLAAMDAAESRTVEPYFGPTRVPAQEQRPDRPTPAADQAPRAGERHVLLVLVAGTRSRMERLRESVDAYGETPEEWRPFRPYSEEPASATASWAAHACGIDRLTVVTHDGSDPDSLAQADASAVVLVLVDPWMTGDPGFPVLWERLARCGARVAAVVVVLPRLDEESRLAASRLREALSRTPARLLGASHHEVGSPESLTHTVAAVMADSFADAREEDPPWGTTDELPLEDPAERLIRRRRERAGWLKRGRGPWPPLFSGTPRESWGGG</sequence>
<gene>
    <name evidence="2" type="ORF">AQJ91_15715</name>
</gene>
<feature type="region of interest" description="Disordered" evidence="1">
    <location>
        <begin position="414"/>
        <end position="436"/>
    </location>
</feature>
<dbReference type="EMBL" id="LMXB01000041">
    <property type="protein sequence ID" value="KUO20223.1"/>
    <property type="molecule type" value="Genomic_DNA"/>
</dbReference>
<evidence type="ECO:0000313" key="2">
    <source>
        <dbReference type="EMBL" id="KUO20223.1"/>
    </source>
</evidence>
<evidence type="ECO:0008006" key="4">
    <source>
        <dbReference type="Google" id="ProtNLM"/>
    </source>
</evidence>
<dbReference type="STRING" id="909626.AQJ91_15715"/>
<name>A0A101V0K1_9ACTN</name>
<organism evidence="2 3">
    <name type="scientific">Streptomyces dysideae</name>
    <dbReference type="NCBI Taxonomy" id="909626"/>
    <lineage>
        <taxon>Bacteria</taxon>
        <taxon>Bacillati</taxon>
        <taxon>Actinomycetota</taxon>
        <taxon>Actinomycetes</taxon>
        <taxon>Kitasatosporales</taxon>
        <taxon>Streptomycetaceae</taxon>
        <taxon>Streptomyces</taxon>
    </lineage>
</organism>
<keyword evidence="3" id="KW-1185">Reference proteome</keyword>
<comment type="caution">
    <text evidence="2">The sequence shown here is derived from an EMBL/GenBank/DDBJ whole genome shotgun (WGS) entry which is preliminary data.</text>
</comment>
<evidence type="ECO:0000256" key="1">
    <source>
        <dbReference type="SAM" id="MobiDB-lite"/>
    </source>
</evidence>
<feature type="region of interest" description="Disordered" evidence="1">
    <location>
        <begin position="382"/>
        <end position="401"/>
    </location>
</feature>
<dbReference type="AlphaFoldDB" id="A0A101V0K1"/>
<dbReference type="Proteomes" id="UP000053260">
    <property type="component" value="Unassembled WGS sequence"/>
</dbReference>
<accession>A0A101V0K1</accession>
<feature type="region of interest" description="Disordered" evidence="1">
    <location>
        <begin position="185"/>
        <end position="209"/>
    </location>
</feature>
<protein>
    <recommendedName>
        <fullName evidence="4">TIR domain-containing protein</fullName>
    </recommendedName>
</protein>
<reference evidence="2 3" key="1">
    <citation type="submission" date="2015-10" db="EMBL/GenBank/DDBJ databases">
        <title>Draft genome sequence of Streptomyces sp. RV15, isolated from a marine sponge.</title>
        <authorList>
            <person name="Ruckert C."/>
            <person name="Abdelmohsen U.R."/>
            <person name="Winkler A."/>
            <person name="Hentschel U."/>
            <person name="Kalinowski J."/>
            <person name="Kampfer P."/>
            <person name="Glaeser S."/>
        </authorList>
    </citation>
    <scope>NUCLEOTIDE SEQUENCE [LARGE SCALE GENOMIC DNA]</scope>
    <source>
        <strain evidence="2 3">RV15</strain>
    </source>
</reference>
<dbReference type="InterPro" id="IPR026367">
    <property type="entry name" value="FxsC_C"/>
</dbReference>